<sequence length="68" mass="7158">MTTITRNTCDRTTVTPADDNRADVPDDDTERLIDRAFRIAAAVLLLAPALLAILLAHGPVATAAVAMA</sequence>
<evidence type="ECO:0000313" key="4">
    <source>
        <dbReference type="Proteomes" id="UP001216510"/>
    </source>
</evidence>
<evidence type="ECO:0000256" key="1">
    <source>
        <dbReference type="SAM" id="MobiDB-lite"/>
    </source>
</evidence>
<evidence type="ECO:0000256" key="2">
    <source>
        <dbReference type="SAM" id="Phobius"/>
    </source>
</evidence>
<dbReference type="EMBL" id="CP119083">
    <property type="protein sequence ID" value="WEF33262.1"/>
    <property type="molecule type" value="Genomic_DNA"/>
</dbReference>
<gene>
    <name evidence="3" type="ORF">PX653_00260</name>
</gene>
<accession>A0ABY8BEW4</accession>
<name>A0ABY8BEW4_9BURK</name>
<reference evidence="3 4" key="1">
    <citation type="submission" date="2023-02" db="EMBL/GenBank/DDBJ databases">
        <title>Gemone sequence of Telluria chitinolytica ACM 3522T.</title>
        <authorList>
            <person name="Frediansyah A."/>
            <person name="Miess H."/>
            <person name="Gross H."/>
        </authorList>
    </citation>
    <scope>NUCLEOTIDE SEQUENCE [LARGE SCALE GENOMIC DNA]</scope>
    <source>
        <strain evidence="3 4">ACM 3522</strain>
    </source>
</reference>
<keyword evidence="2" id="KW-1133">Transmembrane helix</keyword>
<proteinExistence type="predicted"/>
<keyword evidence="4" id="KW-1185">Reference proteome</keyword>
<feature type="region of interest" description="Disordered" evidence="1">
    <location>
        <begin position="1"/>
        <end position="26"/>
    </location>
</feature>
<keyword evidence="2" id="KW-0812">Transmembrane</keyword>
<dbReference type="RefSeq" id="WP_277415970.1">
    <property type="nucleotide sequence ID" value="NZ_CP119083.1"/>
</dbReference>
<evidence type="ECO:0000313" key="3">
    <source>
        <dbReference type="EMBL" id="WEF33262.1"/>
    </source>
</evidence>
<protein>
    <submittedName>
        <fullName evidence="3">Uncharacterized protein</fullName>
    </submittedName>
</protein>
<feature type="compositionally biased region" description="Low complexity" evidence="1">
    <location>
        <begin position="1"/>
        <end position="17"/>
    </location>
</feature>
<organism evidence="3 4">
    <name type="scientific">Pseudoduganella chitinolytica</name>
    <dbReference type="NCBI Taxonomy" id="34070"/>
    <lineage>
        <taxon>Bacteria</taxon>
        <taxon>Pseudomonadati</taxon>
        <taxon>Pseudomonadota</taxon>
        <taxon>Betaproteobacteria</taxon>
        <taxon>Burkholderiales</taxon>
        <taxon>Oxalobacteraceae</taxon>
        <taxon>Telluria group</taxon>
        <taxon>Pseudoduganella</taxon>
    </lineage>
</organism>
<dbReference type="Proteomes" id="UP001216510">
    <property type="component" value="Chromosome"/>
</dbReference>
<feature type="transmembrane region" description="Helical" evidence="2">
    <location>
        <begin position="39"/>
        <end position="67"/>
    </location>
</feature>
<keyword evidence="2" id="KW-0472">Membrane</keyword>